<dbReference type="GO" id="GO:0016020">
    <property type="term" value="C:membrane"/>
    <property type="evidence" value="ECO:0007669"/>
    <property type="project" value="TreeGrafter"/>
</dbReference>
<dbReference type="Pfam" id="PF01398">
    <property type="entry name" value="JAB"/>
    <property type="match status" value="1"/>
</dbReference>
<feature type="region of interest" description="Disordered" evidence="9">
    <location>
        <begin position="1"/>
        <end position="21"/>
    </location>
</feature>
<evidence type="ECO:0000256" key="2">
    <source>
        <dbReference type="ARBA" id="ARBA00010981"/>
    </source>
</evidence>
<dbReference type="GO" id="GO:0006508">
    <property type="term" value="P:proteolysis"/>
    <property type="evidence" value="ECO:0007669"/>
    <property type="project" value="UniProtKB-KW"/>
</dbReference>
<comment type="cofactor">
    <cofactor evidence="1">
        <name>Zn(2+)</name>
        <dbReference type="ChEBI" id="CHEBI:29105"/>
    </cofactor>
</comment>
<feature type="compositionally biased region" description="Basic and acidic residues" evidence="9">
    <location>
        <begin position="251"/>
        <end position="301"/>
    </location>
</feature>
<gene>
    <name evidence="11" type="ORF">CY34DRAFT_798143</name>
</gene>
<dbReference type="EMBL" id="KN835137">
    <property type="protein sequence ID" value="KIK48623.1"/>
    <property type="molecule type" value="Genomic_DNA"/>
</dbReference>
<dbReference type="SMART" id="SM00232">
    <property type="entry name" value="JAB_MPN"/>
    <property type="match status" value="1"/>
</dbReference>
<dbReference type="InterPro" id="IPR044098">
    <property type="entry name" value="STAMBP/STALP-like_MPN"/>
</dbReference>
<dbReference type="Gene3D" id="3.40.140.10">
    <property type="entry name" value="Cytidine Deaminase, domain 2"/>
    <property type="match status" value="1"/>
</dbReference>
<dbReference type="InterPro" id="IPR000555">
    <property type="entry name" value="JAMM/MPN+_dom"/>
</dbReference>
<evidence type="ECO:0000256" key="5">
    <source>
        <dbReference type="ARBA" id="ARBA00022786"/>
    </source>
</evidence>
<dbReference type="Proteomes" id="UP000054485">
    <property type="component" value="Unassembled WGS sequence"/>
</dbReference>
<dbReference type="MEROPS" id="M67.006"/>
<feature type="compositionally biased region" description="Basic and acidic residues" evidence="9">
    <location>
        <begin position="148"/>
        <end position="163"/>
    </location>
</feature>
<evidence type="ECO:0000256" key="1">
    <source>
        <dbReference type="ARBA" id="ARBA00001947"/>
    </source>
</evidence>
<dbReference type="CDD" id="cd08066">
    <property type="entry name" value="MPN_AMSH_like"/>
    <property type="match status" value="1"/>
</dbReference>
<name>A0A0D0C158_9AGAM</name>
<evidence type="ECO:0000313" key="12">
    <source>
        <dbReference type="Proteomes" id="UP000054485"/>
    </source>
</evidence>
<dbReference type="GO" id="GO:0061578">
    <property type="term" value="F:K63-linked deubiquitinase activity"/>
    <property type="evidence" value="ECO:0007669"/>
    <property type="project" value="InterPro"/>
</dbReference>
<dbReference type="GO" id="GO:0005768">
    <property type="term" value="C:endosome"/>
    <property type="evidence" value="ECO:0007669"/>
    <property type="project" value="TreeGrafter"/>
</dbReference>
<dbReference type="PROSITE" id="PS50249">
    <property type="entry name" value="MPN"/>
    <property type="match status" value="1"/>
</dbReference>
<dbReference type="STRING" id="930992.A0A0D0C158"/>
<proteinExistence type="inferred from homology"/>
<keyword evidence="4" id="KW-0479">Metal-binding</keyword>
<organism evidence="11 12">
    <name type="scientific">Suillus luteus UH-Slu-Lm8-n1</name>
    <dbReference type="NCBI Taxonomy" id="930992"/>
    <lineage>
        <taxon>Eukaryota</taxon>
        <taxon>Fungi</taxon>
        <taxon>Dikarya</taxon>
        <taxon>Basidiomycota</taxon>
        <taxon>Agaricomycotina</taxon>
        <taxon>Agaricomycetes</taxon>
        <taxon>Agaricomycetidae</taxon>
        <taxon>Boletales</taxon>
        <taxon>Suillineae</taxon>
        <taxon>Suillaceae</taxon>
        <taxon>Suillus</taxon>
    </lineage>
</organism>
<dbReference type="SUPFAM" id="SSF102712">
    <property type="entry name" value="JAB1/MPN domain"/>
    <property type="match status" value="1"/>
</dbReference>
<sequence>MSSPYANVPRPSPRPSPSSRRPLTIAELSERALSNLWDPSKGLKQWLKKADGFRKAGRAYAEAGELEEAFMEYAKSATIILEKLPMHKEYYTLLSPTQRHNLGLNGQQILLDLGEIKPIIVDRYERWCMQNIESSRPSSSNSFPEGSRYTEYRRHDDGRRSPFDDSGWLAQEAVRRDAERKREEQRRGDEARYSMRSVETQPPRLQIDTGNKKKEDALAAARRAANPQLCDSTYYNREGTPSEPVSPMSAGEHRREHDEFRKHDDRRRDEQDEVRRRRRREQEGIMKRQEEAEFAAREARRSVVPSPMPAASAGGSQRSSFVDPQFYEDAAPLLMPIESPTRNHAATPTSLKPPSYPAPVTTTSPVPSDGHIQYPELMSQHQLKQGYAPSLQSMFNYPTLKPTNLGRSSLLFVPESSQSSTNQVPNPSVVVLPSQPTSSPYSLNATRPPSGVYFDSAVQYSSLSRAPQVAPPPPPAPAHHIDGDRYRTASQESARITRKASDPVQVPDLKTVSLPRECLPRFLSIASLNTARNRETCGLLLGKDRGHKFTVTTLLIPKQHSTSDTCTMDEEELVMQFTEERSLITLGWIHTHPSQSCFMSSVDLHTHSGFQRMLPESFAVVCAPKFTPNFGIFRLTDPPGLQTILDCNVKEAFHPHPEVPIYTDADKGHVQMKDIPLEIVDLR</sequence>
<comment type="similarity">
    <text evidence="2">Belongs to the peptidase M67C family.</text>
</comment>
<feature type="domain" description="MPN" evidence="10">
    <location>
        <begin position="511"/>
        <end position="641"/>
    </location>
</feature>
<accession>A0A0D0C158</accession>
<feature type="region of interest" description="Disordered" evidence="9">
    <location>
        <begin position="134"/>
        <end position="320"/>
    </location>
</feature>
<feature type="compositionally biased region" description="Low complexity" evidence="9">
    <location>
        <begin position="134"/>
        <end position="147"/>
    </location>
</feature>
<reference evidence="12" key="2">
    <citation type="submission" date="2015-01" db="EMBL/GenBank/DDBJ databases">
        <title>Evolutionary Origins and Diversification of the Mycorrhizal Mutualists.</title>
        <authorList>
            <consortium name="DOE Joint Genome Institute"/>
            <consortium name="Mycorrhizal Genomics Consortium"/>
            <person name="Kohler A."/>
            <person name="Kuo A."/>
            <person name="Nagy L.G."/>
            <person name="Floudas D."/>
            <person name="Copeland A."/>
            <person name="Barry K.W."/>
            <person name="Cichocki N."/>
            <person name="Veneault-Fourrey C."/>
            <person name="LaButti K."/>
            <person name="Lindquist E.A."/>
            <person name="Lipzen A."/>
            <person name="Lundell T."/>
            <person name="Morin E."/>
            <person name="Murat C."/>
            <person name="Riley R."/>
            <person name="Ohm R."/>
            <person name="Sun H."/>
            <person name="Tunlid A."/>
            <person name="Henrissat B."/>
            <person name="Grigoriev I.V."/>
            <person name="Hibbett D.S."/>
            <person name="Martin F."/>
        </authorList>
    </citation>
    <scope>NUCLEOTIDE SEQUENCE [LARGE SCALE GENOMIC DNA]</scope>
    <source>
        <strain evidence="12">UH-Slu-Lm8-n1</strain>
    </source>
</reference>
<keyword evidence="3" id="KW-0645">Protease</keyword>
<evidence type="ECO:0000259" key="10">
    <source>
        <dbReference type="PROSITE" id="PS50249"/>
    </source>
</evidence>
<dbReference type="InParanoid" id="A0A0D0C158"/>
<keyword evidence="5" id="KW-0833">Ubl conjugation pathway</keyword>
<keyword evidence="8" id="KW-0482">Metalloprotease</keyword>
<evidence type="ECO:0000256" key="7">
    <source>
        <dbReference type="ARBA" id="ARBA00022833"/>
    </source>
</evidence>
<dbReference type="PANTHER" id="PTHR12947:SF13">
    <property type="entry name" value="FI19924P1"/>
    <property type="match status" value="1"/>
</dbReference>
<evidence type="ECO:0000313" key="11">
    <source>
        <dbReference type="EMBL" id="KIK48623.1"/>
    </source>
</evidence>
<feature type="region of interest" description="Disordered" evidence="9">
    <location>
        <begin position="340"/>
        <end position="366"/>
    </location>
</feature>
<dbReference type="InterPro" id="IPR037518">
    <property type="entry name" value="MPN"/>
</dbReference>
<evidence type="ECO:0000256" key="9">
    <source>
        <dbReference type="SAM" id="MobiDB-lite"/>
    </source>
</evidence>
<evidence type="ECO:0000256" key="8">
    <source>
        <dbReference type="ARBA" id="ARBA00023049"/>
    </source>
</evidence>
<keyword evidence="6" id="KW-0378">Hydrolase</keyword>
<feature type="compositionally biased region" description="Polar residues" evidence="9">
    <location>
        <begin position="340"/>
        <end position="352"/>
    </location>
</feature>
<reference evidence="11 12" key="1">
    <citation type="submission" date="2014-04" db="EMBL/GenBank/DDBJ databases">
        <authorList>
            <consortium name="DOE Joint Genome Institute"/>
            <person name="Kuo A."/>
            <person name="Ruytinx J."/>
            <person name="Rineau F."/>
            <person name="Colpaert J."/>
            <person name="Kohler A."/>
            <person name="Nagy L.G."/>
            <person name="Floudas D."/>
            <person name="Copeland A."/>
            <person name="Barry K.W."/>
            <person name="Cichocki N."/>
            <person name="Veneault-Fourrey C."/>
            <person name="LaButti K."/>
            <person name="Lindquist E.A."/>
            <person name="Lipzen A."/>
            <person name="Lundell T."/>
            <person name="Morin E."/>
            <person name="Murat C."/>
            <person name="Sun H."/>
            <person name="Tunlid A."/>
            <person name="Henrissat B."/>
            <person name="Grigoriev I.V."/>
            <person name="Hibbett D.S."/>
            <person name="Martin F."/>
            <person name="Nordberg H.P."/>
            <person name="Cantor M.N."/>
            <person name="Hua S.X."/>
        </authorList>
    </citation>
    <scope>NUCLEOTIDE SEQUENCE [LARGE SCALE GENOMIC DNA]</scope>
    <source>
        <strain evidence="11 12">UH-Slu-Lm8-n1</strain>
    </source>
</reference>
<protein>
    <recommendedName>
        <fullName evidence="10">MPN domain-containing protein</fullName>
    </recommendedName>
</protein>
<dbReference type="Gene3D" id="1.20.58.80">
    <property type="entry name" value="Phosphotransferase system, lactose/cellobiose-type IIA subunit"/>
    <property type="match status" value="1"/>
</dbReference>
<dbReference type="GO" id="GO:0046872">
    <property type="term" value="F:metal ion binding"/>
    <property type="evidence" value="ECO:0007669"/>
    <property type="project" value="UniProtKB-KW"/>
</dbReference>
<dbReference type="HOGENOM" id="CLU_402806_0_0_1"/>
<evidence type="ECO:0000256" key="4">
    <source>
        <dbReference type="ARBA" id="ARBA00022723"/>
    </source>
</evidence>
<dbReference type="AlphaFoldDB" id="A0A0D0C158"/>
<dbReference type="GO" id="GO:0140492">
    <property type="term" value="F:metal-dependent deubiquitinase activity"/>
    <property type="evidence" value="ECO:0007669"/>
    <property type="project" value="InterPro"/>
</dbReference>
<dbReference type="GO" id="GO:0070536">
    <property type="term" value="P:protein K63-linked deubiquitination"/>
    <property type="evidence" value="ECO:0007669"/>
    <property type="project" value="InterPro"/>
</dbReference>
<dbReference type="PANTHER" id="PTHR12947">
    <property type="entry name" value="AMSH-LIKE PROTEASE"/>
    <property type="match status" value="1"/>
</dbReference>
<feature type="compositionally biased region" description="Basic and acidic residues" evidence="9">
    <location>
        <begin position="173"/>
        <end position="193"/>
    </location>
</feature>
<keyword evidence="12" id="KW-1185">Reference proteome</keyword>
<dbReference type="OrthoDB" id="3640at2759"/>
<evidence type="ECO:0000256" key="6">
    <source>
        <dbReference type="ARBA" id="ARBA00022801"/>
    </source>
</evidence>
<evidence type="ECO:0000256" key="3">
    <source>
        <dbReference type="ARBA" id="ARBA00022670"/>
    </source>
</evidence>
<keyword evidence="7" id="KW-0862">Zinc</keyword>